<gene>
    <name evidence="2" type="ORF">DL762_000362</name>
</gene>
<feature type="domain" description="Gamma-glutamylcyclotransferase AIG2-like" evidence="1">
    <location>
        <begin position="2"/>
        <end position="80"/>
    </location>
</feature>
<comment type="caution">
    <text evidence="2">The sequence shown here is derived from an EMBL/GenBank/DDBJ whole genome shotgun (WGS) entry which is preliminary data.</text>
</comment>
<reference evidence="2 3" key="1">
    <citation type="submission" date="2018-06" db="EMBL/GenBank/DDBJ databases">
        <title>Complete Genomes of Monosporascus.</title>
        <authorList>
            <person name="Robinson A.J."/>
            <person name="Natvig D.O."/>
        </authorList>
    </citation>
    <scope>NUCLEOTIDE SEQUENCE [LARGE SCALE GENOMIC DNA]</scope>
    <source>
        <strain evidence="2 3">CBS 609.92</strain>
    </source>
</reference>
<dbReference type="Pfam" id="PF06094">
    <property type="entry name" value="GGACT"/>
    <property type="match status" value="1"/>
</dbReference>
<evidence type="ECO:0000313" key="2">
    <source>
        <dbReference type="EMBL" id="RYO94928.1"/>
    </source>
</evidence>
<name>A0ABY0HJK1_9PEZI</name>
<dbReference type="Gene3D" id="3.10.490.10">
    <property type="entry name" value="Gamma-glutamyl cyclotransferase-like"/>
    <property type="match status" value="1"/>
</dbReference>
<evidence type="ECO:0000259" key="1">
    <source>
        <dbReference type="Pfam" id="PF06094"/>
    </source>
</evidence>
<accession>A0ABY0HJK1</accession>
<dbReference type="Proteomes" id="UP000294003">
    <property type="component" value="Unassembled WGS sequence"/>
</dbReference>
<proteinExistence type="predicted"/>
<dbReference type="EMBL" id="QJNS01000006">
    <property type="protein sequence ID" value="RYO94928.1"/>
    <property type="molecule type" value="Genomic_DNA"/>
</dbReference>
<protein>
    <recommendedName>
        <fullName evidence="1">Gamma-glutamylcyclotransferase AIG2-like domain-containing protein</fullName>
    </recommendedName>
</protein>
<sequence length="116" mass="13225">MRPAKIEGYSLTKWGDYKALIGGEPGEEVHGMAYEVCSPEHEFNLAYYETNAYDLAPCLRQFTDGAEPKKIIGRTFMYAGDTAALKEGRFDRKLWEFRMGSRLPENWHKRRGAGDG</sequence>
<keyword evidence="3" id="KW-1185">Reference proteome</keyword>
<dbReference type="InterPro" id="IPR009288">
    <property type="entry name" value="AIG2-like_dom"/>
</dbReference>
<evidence type="ECO:0000313" key="3">
    <source>
        <dbReference type="Proteomes" id="UP000294003"/>
    </source>
</evidence>
<organism evidence="2 3">
    <name type="scientific">Monosporascus cannonballus</name>
    <dbReference type="NCBI Taxonomy" id="155416"/>
    <lineage>
        <taxon>Eukaryota</taxon>
        <taxon>Fungi</taxon>
        <taxon>Dikarya</taxon>
        <taxon>Ascomycota</taxon>
        <taxon>Pezizomycotina</taxon>
        <taxon>Sordariomycetes</taxon>
        <taxon>Xylariomycetidae</taxon>
        <taxon>Xylariales</taxon>
        <taxon>Xylariales incertae sedis</taxon>
        <taxon>Monosporascus</taxon>
    </lineage>
</organism>